<keyword evidence="2" id="KW-1133">Transmembrane helix</keyword>
<feature type="compositionally biased region" description="Basic and acidic residues" evidence="1">
    <location>
        <begin position="177"/>
        <end position="191"/>
    </location>
</feature>
<keyword evidence="2" id="KW-0472">Membrane</keyword>
<dbReference type="InterPro" id="IPR025520">
    <property type="entry name" value="DUF4408"/>
</dbReference>
<organism evidence="4 5">
    <name type="scientific">Striga asiatica</name>
    <name type="common">Asiatic witchweed</name>
    <name type="synonym">Buchnera asiatica</name>
    <dbReference type="NCBI Taxonomy" id="4170"/>
    <lineage>
        <taxon>Eukaryota</taxon>
        <taxon>Viridiplantae</taxon>
        <taxon>Streptophyta</taxon>
        <taxon>Embryophyta</taxon>
        <taxon>Tracheophyta</taxon>
        <taxon>Spermatophyta</taxon>
        <taxon>Magnoliopsida</taxon>
        <taxon>eudicotyledons</taxon>
        <taxon>Gunneridae</taxon>
        <taxon>Pentapetalae</taxon>
        <taxon>asterids</taxon>
        <taxon>lamiids</taxon>
        <taxon>Lamiales</taxon>
        <taxon>Orobanchaceae</taxon>
        <taxon>Buchnereae</taxon>
        <taxon>Striga</taxon>
    </lineage>
</organism>
<keyword evidence="2" id="KW-0812">Transmembrane</keyword>
<evidence type="ECO:0000256" key="2">
    <source>
        <dbReference type="SAM" id="Phobius"/>
    </source>
</evidence>
<dbReference type="Pfam" id="PF14364">
    <property type="entry name" value="DUF4408"/>
    <property type="match status" value="1"/>
</dbReference>
<dbReference type="Proteomes" id="UP000325081">
    <property type="component" value="Unassembled WGS sequence"/>
</dbReference>
<evidence type="ECO:0000313" key="4">
    <source>
        <dbReference type="EMBL" id="GER51425.1"/>
    </source>
</evidence>
<name>A0A5A7R174_STRAF</name>
<comment type="caution">
    <text evidence="4">The sequence shown here is derived from an EMBL/GenBank/DDBJ whole genome shotgun (WGS) entry which is preliminary data.</text>
</comment>
<feature type="domain" description="DUF4408" evidence="3">
    <location>
        <begin position="7"/>
        <end position="33"/>
    </location>
</feature>
<feature type="compositionally biased region" description="Basic and acidic residues" evidence="1">
    <location>
        <begin position="204"/>
        <end position="244"/>
    </location>
</feature>
<dbReference type="InterPro" id="IPR008480">
    <property type="entry name" value="DUF761_pln"/>
</dbReference>
<accession>A0A5A7R174</accession>
<reference evidence="5" key="1">
    <citation type="journal article" date="2019" name="Curr. Biol.">
        <title>Genome Sequence of Striga asiatica Provides Insight into the Evolution of Plant Parasitism.</title>
        <authorList>
            <person name="Yoshida S."/>
            <person name="Kim S."/>
            <person name="Wafula E.K."/>
            <person name="Tanskanen J."/>
            <person name="Kim Y.M."/>
            <person name="Honaas L."/>
            <person name="Yang Z."/>
            <person name="Spallek T."/>
            <person name="Conn C.E."/>
            <person name="Ichihashi Y."/>
            <person name="Cheong K."/>
            <person name="Cui S."/>
            <person name="Der J.P."/>
            <person name="Gundlach H."/>
            <person name="Jiao Y."/>
            <person name="Hori C."/>
            <person name="Ishida J.K."/>
            <person name="Kasahara H."/>
            <person name="Kiba T."/>
            <person name="Kim M.S."/>
            <person name="Koo N."/>
            <person name="Laohavisit A."/>
            <person name="Lee Y.H."/>
            <person name="Lumba S."/>
            <person name="McCourt P."/>
            <person name="Mortimer J.C."/>
            <person name="Mutuku J.M."/>
            <person name="Nomura T."/>
            <person name="Sasaki-Sekimoto Y."/>
            <person name="Seto Y."/>
            <person name="Wang Y."/>
            <person name="Wakatake T."/>
            <person name="Sakakibara H."/>
            <person name="Demura T."/>
            <person name="Yamaguchi S."/>
            <person name="Yoneyama K."/>
            <person name="Manabe R.I."/>
            <person name="Nelson D.C."/>
            <person name="Schulman A.H."/>
            <person name="Timko M.P."/>
            <person name="dePamphilis C.W."/>
            <person name="Choi D."/>
            <person name="Shirasu K."/>
        </authorList>
    </citation>
    <scope>NUCLEOTIDE SEQUENCE [LARGE SCALE GENOMIC DNA]</scope>
    <source>
        <strain evidence="5">cv. UVA1</strain>
    </source>
</reference>
<proteinExistence type="predicted"/>
<gene>
    <name evidence="4" type="ORF">STAS_28785</name>
</gene>
<keyword evidence="5" id="KW-1185">Reference proteome</keyword>
<dbReference type="AlphaFoldDB" id="A0A5A7R174"/>
<protein>
    <recommendedName>
        <fullName evidence="3">DUF4408 domain-containing protein</fullName>
    </recommendedName>
</protein>
<dbReference type="PANTHER" id="PTHR33098:SF57">
    <property type="entry name" value="DUF4408 DOMAIN PROTEIN"/>
    <property type="match status" value="1"/>
</dbReference>
<sequence>MIEVEIVTAWLTPTVLFCIVNLVIGTIFITSSLKPQKYHKHIQDDHPARTPSVFERVKSFNLSIYPTREQEPEIQAQMTRAPSFLQRVKSINLSKYHPAREQEPEHPPHQLEPEIPAQMTRIPSFLERVKSINLSSNQPQHHPAHQQEPKIPAQMVRIPSFLERVKSINLSRYLAHEQEPEHPAHQQEPDRLSTGAEPRVLKKSASEKGAVKGEEEAEEQRRPATTREKGAAEHGGDEAVDAKADDFINRFRQQLKLQRLDSIVRYREMVGRGTGR</sequence>
<dbReference type="PANTHER" id="PTHR33098">
    <property type="entry name" value="COTTON FIBER (DUF761)"/>
    <property type="match status" value="1"/>
</dbReference>
<dbReference type="Pfam" id="PF05553">
    <property type="entry name" value="DUF761"/>
    <property type="match status" value="1"/>
</dbReference>
<dbReference type="EMBL" id="BKCP01009626">
    <property type="protein sequence ID" value="GER51425.1"/>
    <property type="molecule type" value="Genomic_DNA"/>
</dbReference>
<feature type="region of interest" description="Disordered" evidence="1">
    <location>
        <begin position="177"/>
        <end position="244"/>
    </location>
</feature>
<evidence type="ECO:0000259" key="3">
    <source>
        <dbReference type="Pfam" id="PF14364"/>
    </source>
</evidence>
<dbReference type="OrthoDB" id="1685070at2759"/>
<evidence type="ECO:0000256" key="1">
    <source>
        <dbReference type="SAM" id="MobiDB-lite"/>
    </source>
</evidence>
<feature type="transmembrane region" description="Helical" evidence="2">
    <location>
        <begin position="6"/>
        <end position="30"/>
    </location>
</feature>
<evidence type="ECO:0000313" key="5">
    <source>
        <dbReference type="Proteomes" id="UP000325081"/>
    </source>
</evidence>